<reference evidence="1 2" key="1">
    <citation type="submission" date="2018-06" db="EMBL/GenBank/DDBJ databases">
        <authorList>
            <consortium name="Pathogen Informatics"/>
            <person name="Doyle S."/>
        </authorList>
    </citation>
    <scope>NUCLEOTIDE SEQUENCE [LARGE SCALE GENOMIC DNA]</scope>
    <source>
        <strain evidence="1 2">NCTC12119</strain>
    </source>
</reference>
<dbReference type="EMBL" id="UIGI01000001">
    <property type="protein sequence ID" value="SUW63298.1"/>
    <property type="molecule type" value="Genomic_DNA"/>
</dbReference>
<dbReference type="InterPro" id="IPR006521">
    <property type="entry name" value="Tail_protein_I"/>
</dbReference>
<proteinExistence type="predicted"/>
<dbReference type="RefSeq" id="WP_115628058.1">
    <property type="nucleotide sequence ID" value="NZ_UIGI01000001.1"/>
</dbReference>
<accession>A0A381C5V4</accession>
<protein>
    <submittedName>
        <fullName evidence="1">Bacteriophage P2-related tail formation protein</fullName>
    </submittedName>
</protein>
<evidence type="ECO:0000313" key="1">
    <source>
        <dbReference type="EMBL" id="SUW63298.1"/>
    </source>
</evidence>
<gene>
    <name evidence="1" type="ORF">NCTC12119_01785</name>
</gene>
<dbReference type="Proteomes" id="UP000255528">
    <property type="component" value="Unassembled WGS sequence"/>
</dbReference>
<dbReference type="Pfam" id="PF09684">
    <property type="entry name" value="Tail_P2_I"/>
    <property type="match status" value="1"/>
</dbReference>
<dbReference type="AlphaFoldDB" id="A0A381C5V4"/>
<organism evidence="1 2">
    <name type="scientific">Buttiauxella agrestis</name>
    <dbReference type="NCBI Taxonomy" id="82977"/>
    <lineage>
        <taxon>Bacteria</taxon>
        <taxon>Pseudomonadati</taxon>
        <taxon>Pseudomonadota</taxon>
        <taxon>Gammaproteobacteria</taxon>
        <taxon>Enterobacterales</taxon>
        <taxon>Enterobacteriaceae</taxon>
        <taxon>Buttiauxella</taxon>
    </lineage>
</organism>
<sequence length="178" mass="19719">MTFQSLLPPNATQDELAQEMVHSHVGDVLFDVRDVKNPDTCPPDILPWLAWEFGVTWWDNQWTEEQKRSNIKNAAAVNKTRGTLGAVKQSLASVGYSINVIEWFSETPQADPYTFRVEVIGNSITKDTLDKIYSQIIDTKNCRSWLSSIDIGPNDIAGVCYVGGAVVATLKAEIGTSE</sequence>
<dbReference type="NCBIfam" id="TIGR01634">
    <property type="entry name" value="tail_P2_I"/>
    <property type="match status" value="1"/>
</dbReference>
<evidence type="ECO:0000313" key="2">
    <source>
        <dbReference type="Proteomes" id="UP000255528"/>
    </source>
</evidence>
<name>A0A381C5V4_9ENTR</name>